<dbReference type="Gene3D" id="3.30.310.170">
    <property type="entry name" value="Outer membrane protein assembly factor BamC"/>
    <property type="match status" value="1"/>
</dbReference>
<sequence length="369" mass="40692">MNRSSKSVTIQRTAALASVAILLSACGVLEEDKINYKGAAKPTTLEVPPDLTQLRKDSRYALESTSASALGFQGAAAKVTDAGTATNALGDVKMVREGQQRWLVVSRPADKVWDPVIEFWKSSGFNLVTESKDVGIIETDWAENRAKLPQDFVRKTLGKVLDGLYSTGERDKFRTRIERNAKGEVEIYITHRGMVENFADAQKNRTIWQPRAADPELEIEFLRRLMVKLGASPEAAKAATNTPEAKALGAQVTLVDGQPTITLADSLDRSWRRAGVALDRSGFTVEDRDRAKGVYFVRYVAPGTAAQEPGFFDRLFSSKKEVPALSRYRITLTAKGDAQSWVQVMDVNGKPEEAANAERILKLMANELR</sequence>
<dbReference type="PROSITE" id="PS51257">
    <property type="entry name" value="PROKAR_LIPOPROTEIN"/>
    <property type="match status" value="1"/>
</dbReference>
<accession>A0ABT6X301</accession>
<name>A0ABT6X301_9BURK</name>
<dbReference type="Pfam" id="PF06804">
    <property type="entry name" value="Lipoprotein_18"/>
    <property type="match status" value="1"/>
</dbReference>
<reference evidence="1" key="1">
    <citation type="submission" date="2023-05" db="EMBL/GenBank/DDBJ databases">
        <title>Limnohabitans sp. strain HM2-2 Genome sequencing and assembly.</title>
        <authorList>
            <person name="Jung Y."/>
        </authorList>
    </citation>
    <scope>NUCLEOTIDE SEQUENCE</scope>
    <source>
        <strain evidence="1">HM2-2</strain>
    </source>
</reference>
<evidence type="ECO:0000313" key="2">
    <source>
        <dbReference type="Proteomes" id="UP001431902"/>
    </source>
</evidence>
<dbReference type="RefSeq" id="WP_283222897.1">
    <property type="nucleotide sequence ID" value="NZ_JASGBH010000001.1"/>
</dbReference>
<dbReference type="EMBL" id="JASGBH010000001">
    <property type="protein sequence ID" value="MDI9232491.1"/>
    <property type="molecule type" value="Genomic_DNA"/>
</dbReference>
<keyword evidence="2" id="KW-1185">Reference proteome</keyword>
<proteinExistence type="predicted"/>
<dbReference type="Proteomes" id="UP001431902">
    <property type="component" value="Unassembled WGS sequence"/>
</dbReference>
<gene>
    <name evidence="1" type="primary">bamC</name>
    <name evidence="1" type="ORF">QLQ16_01420</name>
</gene>
<comment type="caution">
    <text evidence="1">The sequence shown here is derived from an EMBL/GenBank/DDBJ whole genome shotgun (WGS) entry which is preliminary data.</text>
</comment>
<evidence type="ECO:0000313" key="1">
    <source>
        <dbReference type="EMBL" id="MDI9232491.1"/>
    </source>
</evidence>
<dbReference type="InterPro" id="IPR042268">
    <property type="entry name" value="BamC_C"/>
</dbReference>
<protein>
    <submittedName>
        <fullName evidence="1">Outer membrane protein assembly factor BamC</fullName>
    </submittedName>
</protein>
<organism evidence="1 2">
    <name type="scientific">Limnohabitans lacus</name>
    <dbReference type="NCBI Taxonomy" id="3045173"/>
    <lineage>
        <taxon>Bacteria</taxon>
        <taxon>Pseudomonadati</taxon>
        <taxon>Pseudomonadota</taxon>
        <taxon>Betaproteobacteria</taxon>
        <taxon>Burkholderiales</taxon>
        <taxon>Comamonadaceae</taxon>
        <taxon>Limnohabitans</taxon>
    </lineage>
</organism>
<dbReference type="InterPro" id="IPR010653">
    <property type="entry name" value="NlpB/DapX"/>
</dbReference>